<feature type="compositionally biased region" description="Low complexity" evidence="7">
    <location>
        <begin position="1627"/>
        <end position="1638"/>
    </location>
</feature>
<dbReference type="CDD" id="cd15725">
    <property type="entry name" value="FYVE_PIKfyve_Fab1"/>
    <property type="match status" value="1"/>
</dbReference>
<dbReference type="EMBL" id="JBCLYO010000004">
    <property type="protein sequence ID" value="KAL0090125.1"/>
    <property type="molecule type" value="Genomic_DNA"/>
</dbReference>
<feature type="region of interest" description="Disordered" evidence="7">
    <location>
        <begin position="1333"/>
        <end position="1384"/>
    </location>
</feature>
<keyword evidence="11" id="KW-1185">Reference proteome</keyword>
<dbReference type="Gene3D" id="3.30.800.10">
    <property type="entry name" value="Phosphatidylinositol Phosphate Kinase II Beta"/>
    <property type="match status" value="1"/>
</dbReference>
<evidence type="ECO:0000259" key="8">
    <source>
        <dbReference type="PROSITE" id="PS50178"/>
    </source>
</evidence>
<dbReference type="PANTHER" id="PTHR45748:SF7">
    <property type="entry name" value="1-PHOSPHATIDYLINOSITOL 3-PHOSPHATE 5-KINASE-RELATED"/>
    <property type="match status" value="1"/>
</dbReference>
<protein>
    <recommendedName>
        <fullName evidence="1">1-phosphatidylinositol-3-phosphate 5-kinase</fullName>
        <ecNumber evidence="1">2.7.1.150</ecNumber>
    </recommendedName>
</protein>
<dbReference type="InterPro" id="IPR027409">
    <property type="entry name" value="GroEL-like_apical_dom_sf"/>
</dbReference>
<dbReference type="CDD" id="cd03334">
    <property type="entry name" value="Fab1_TCP"/>
    <property type="match status" value="1"/>
</dbReference>
<name>A0ABR3B4E5_PHYBL</name>
<keyword evidence="6" id="KW-0418">Kinase</keyword>
<reference evidence="10 11" key="1">
    <citation type="submission" date="2024-04" db="EMBL/GenBank/DDBJ databases">
        <title>Symmetric and asymmetric DNA N6-adenine methylation regulates different biological responses in Mucorales.</title>
        <authorList>
            <consortium name="Lawrence Berkeley National Laboratory"/>
            <person name="Lax C."/>
            <person name="Mondo S.J."/>
            <person name="Osorio-Concepcion M."/>
            <person name="Muszewska A."/>
            <person name="Corrochano-Luque M."/>
            <person name="Gutierrez G."/>
            <person name="Riley R."/>
            <person name="Lipzen A."/>
            <person name="Guo J."/>
            <person name="Hundley H."/>
            <person name="Amirebrahimi M."/>
            <person name="Ng V."/>
            <person name="Lorenzo-Gutierrez D."/>
            <person name="Binder U."/>
            <person name="Yang J."/>
            <person name="Song Y."/>
            <person name="Canovas D."/>
            <person name="Navarro E."/>
            <person name="Freitag M."/>
            <person name="Gabaldon T."/>
            <person name="Grigoriev I.V."/>
            <person name="Corrochano L.M."/>
            <person name="Nicolas F.E."/>
            <person name="Garre V."/>
        </authorList>
    </citation>
    <scope>NUCLEOTIDE SEQUENCE [LARGE SCALE GENOMIC DNA]</scope>
    <source>
        <strain evidence="10 11">L51</strain>
    </source>
</reference>
<feature type="region of interest" description="Disordered" evidence="7">
    <location>
        <begin position="537"/>
        <end position="564"/>
    </location>
</feature>
<dbReference type="SUPFAM" id="SSF57903">
    <property type="entry name" value="FYVE/PHD zinc finger"/>
    <property type="match status" value="1"/>
</dbReference>
<dbReference type="InterPro" id="IPR002423">
    <property type="entry name" value="Cpn60/GroEL/TCP-1"/>
</dbReference>
<keyword evidence="3 5" id="KW-0863">Zinc-finger</keyword>
<feature type="domain" description="FYVE-type" evidence="8">
    <location>
        <begin position="214"/>
        <end position="274"/>
    </location>
</feature>
<keyword evidence="6" id="KW-0808">Transferase</keyword>
<feature type="compositionally biased region" description="Low complexity" evidence="7">
    <location>
        <begin position="1345"/>
        <end position="1362"/>
    </location>
</feature>
<dbReference type="PANTHER" id="PTHR45748">
    <property type="entry name" value="1-PHOSPHATIDYLINOSITOL 3-PHOSPHATE 5-KINASE-RELATED"/>
    <property type="match status" value="1"/>
</dbReference>
<dbReference type="Pfam" id="PF01504">
    <property type="entry name" value="PIP5K"/>
    <property type="match status" value="1"/>
</dbReference>
<dbReference type="Pfam" id="PF00118">
    <property type="entry name" value="Cpn60_TCP1"/>
    <property type="match status" value="1"/>
</dbReference>
<dbReference type="SUPFAM" id="SSF54849">
    <property type="entry name" value="GroEL-intermediate domain like"/>
    <property type="match status" value="1"/>
</dbReference>
<feature type="compositionally biased region" description="Low complexity" evidence="7">
    <location>
        <begin position="1583"/>
        <end position="1601"/>
    </location>
</feature>
<dbReference type="SMART" id="SM00064">
    <property type="entry name" value="FYVE"/>
    <property type="match status" value="1"/>
</dbReference>
<accession>A0ABR3B4E5</accession>
<evidence type="ECO:0000256" key="4">
    <source>
        <dbReference type="ARBA" id="ARBA00022833"/>
    </source>
</evidence>
<dbReference type="Gene3D" id="3.30.40.10">
    <property type="entry name" value="Zinc/RING finger domain, C3HC4 (zinc finger)"/>
    <property type="match status" value="1"/>
</dbReference>
<dbReference type="InterPro" id="IPR017455">
    <property type="entry name" value="Znf_FYVE-rel"/>
</dbReference>
<keyword evidence="6" id="KW-0067">ATP-binding</keyword>
<evidence type="ECO:0000256" key="3">
    <source>
        <dbReference type="ARBA" id="ARBA00022771"/>
    </source>
</evidence>
<evidence type="ECO:0000256" key="1">
    <source>
        <dbReference type="ARBA" id="ARBA00012009"/>
    </source>
</evidence>
<dbReference type="InterPro" id="IPR011011">
    <property type="entry name" value="Znf_FYVE_PHD"/>
</dbReference>
<dbReference type="InterPro" id="IPR000306">
    <property type="entry name" value="Znf_FYVE"/>
</dbReference>
<gene>
    <name evidence="10" type="ORF">J3Q64DRAFT_1879354</name>
</gene>
<keyword evidence="2" id="KW-0479">Metal-binding</keyword>
<dbReference type="PROSITE" id="PS51455">
    <property type="entry name" value="PIPK"/>
    <property type="match status" value="1"/>
</dbReference>
<feature type="non-terminal residue" evidence="10">
    <location>
        <position position="1928"/>
    </location>
</feature>
<organism evidence="10 11">
    <name type="scientific">Phycomyces blakesleeanus</name>
    <dbReference type="NCBI Taxonomy" id="4837"/>
    <lineage>
        <taxon>Eukaryota</taxon>
        <taxon>Fungi</taxon>
        <taxon>Fungi incertae sedis</taxon>
        <taxon>Mucoromycota</taxon>
        <taxon>Mucoromycotina</taxon>
        <taxon>Mucoromycetes</taxon>
        <taxon>Mucorales</taxon>
        <taxon>Phycomycetaceae</taxon>
        <taxon>Phycomyces</taxon>
    </lineage>
</organism>
<feature type="region of interest" description="Disordered" evidence="7">
    <location>
        <begin position="1583"/>
        <end position="1653"/>
    </location>
</feature>
<keyword evidence="4" id="KW-0862">Zinc</keyword>
<dbReference type="InterPro" id="IPR027410">
    <property type="entry name" value="TCP-1-like_intermed_sf"/>
</dbReference>
<evidence type="ECO:0000256" key="7">
    <source>
        <dbReference type="SAM" id="MobiDB-lite"/>
    </source>
</evidence>
<dbReference type="InterPro" id="IPR027484">
    <property type="entry name" value="PInositol-4-P-5-kinase_N"/>
</dbReference>
<evidence type="ECO:0000256" key="2">
    <source>
        <dbReference type="ARBA" id="ARBA00022723"/>
    </source>
</evidence>
<dbReference type="PROSITE" id="PS50178">
    <property type="entry name" value="ZF_FYVE"/>
    <property type="match status" value="1"/>
</dbReference>
<evidence type="ECO:0000256" key="5">
    <source>
        <dbReference type="PROSITE-ProRule" id="PRU00091"/>
    </source>
</evidence>
<proteinExistence type="predicted"/>
<evidence type="ECO:0000313" key="10">
    <source>
        <dbReference type="EMBL" id="KAL0090125.1"/>
    </source>
</evidence>
<evidence type="ECO:0000259" key="9">
    <source>
        <dbReference type="PROSITE" id="PS51455"/>
    </source>
</evidence>
<dbReference type="SUPFAM" id="SSF52029">
    <property type="entry name" value="GroEL apical domain-like"/>
    <property type="match status" value="1"/>
</dbReference>
<sequence length="1928" mass="216752">MENDSCQTSLTSFNFDVPTTDKDNEGVLSKLLGKVKTAVAGQPVSYTQAHSLYSEQASASDLHSSSSTISLASTRLNKTDPELWTAATTNRLASTTVTSSRSSLQRHIYVTSPTPPASSKDSVVVNFSTPGTANYISRQDSINTASSRLPQDDRSTTITFGDDYLGSPLSKSRSVDSDTQSIITTFSVSTSNSLGRILARLRGQKSDKEFWMPDEQCKECYKCRKPFTLLRRRHHCRTCGQIFCAKCASHVVPGKMYKQKGQVRQCNFCYSEDQQGETQAYMSSSALPCITETYTPVIPSQKPPVEAPQMQIPTNALKQPQSLYGNADATTVALEIPSRESPVDPKASLSPLITLSTPRQSFTEAETIGDGGLKRLLDAGTSLLKSRPRSNTSASAPLEPIIGSPMLQHLDRGGGTVMAESELSACGAIDNLSPHDQDCQGYDLWGRSAHFTPRVPLRAHSSGDVIVRVSGDSDDEVGDGRLRDKRTEELRGMLPHSPLRRQSMNHQRRNSRLRNIHINTTNLPKTDAHQAEVWSPNPFLLTDDTSSPKRTQIRHKRTSAPPNVELSYGALSHARNLLKKLMEENSLDDLSEKTKSIWEDTIMSLLLKVADNVRPDVRAGDDMDVRHYVKIKKIPGGIPSDSFYVKGVVCSKNVAHKRMVRPISHPKILILLFSLDYSRVEMENQLLSILPVITQEREHLSKLVGRIVALKPSLLLVKSTVSRIALEFLLEAGIPVIHNVKHSVIEAVARCTQASVVPSVDKLQTGLSFGNCGSFEIRTMMHEWIPNRRKTYLIFDNCDPELGGTIVLRGATDKTLGVIKRLIDFMVFVINNLKLETSVLRDFFAKNKGVDQTIQSRPKSIKAIPALNMMSDEELATQDNKEEDEEHVESLDELLDVYRNTILSASPFVTFPPPYLLLRLKETEDRLSVAMTSRRQSNASPTRNPLERQTTNEKPTEHAKTVVNAELEHLVAKHNQLSRAWDAYIGENPDYISPFYHQNIVVLYSNVCTITTVPCQEPEIRIFEYYRYPSDVSLGMYLSDLFMDAKNPCASFMCDHPTSQHFRSYAHGEARINVMIEPFPCPLPGMAETVLMWSYCKLCERPTPVVPMSDNTWNYSFGKFLELFLYQTGVFCRADICPHDMARHHVRYFGSKDLAIQFQYNPIDLLEVTVPPMKLFMLSQVQIDLKEAELKTLRGKINKFYQSIAERNKAFPFDLVDPRNLEACKTELQEMSHICVGEKKQVLQILQNVYATTEASDTLTMNWVRRILYQQINQWDLEYAELVRYYLQPERELRKITTGHLRKMFPTDMSEAAITHMDDERTKRATEVTDLPLLGIGLEEEEEPGIGSPTNIETNNSSPSSEEISKKEEPTSQLTNSRKSLLRPEIRRQLSMELMRELHSKFKKDSVSLNNEISLFSGNYILSKRHVHSAAPFPPSRIPVPHLTAQRTASPLYEPYMPPHQRVKQINKKPTLSHMTSVQPNDIRRAASPRDRNFRSRLPRKKTYIQVYTRANDLVKENMEDEFLVGDDPMDEDCSERREYDGFGNTIMRDAPVDYFSPLAPYMSSVIDSPDGAALGHGATLTATENSSSVSNNASNNNVTEPTEDDFDRSDSVYTLPSAIDLLNPPSTGTLTTSVSTSERLQEEKAEMSSGTSLTRNIENLEEYRHSPPEKNLFMKTITSFLTDGGVASLLPLEPPLQPTEHIFPDSFVVVREDEPSTIIAYTLSCDDYLTKMQEMNDVGVYDGSDSMPLVPLAVPTNYPLHDYPHDSGTTTSSNPSHIDIQETLLRESGTHMHFSDGTSKFFCKIFFSEQFDALRRNCGCDESFILSLASCLKWDSSGGKSGSAFLKTKDDRLLMKQMSRYELDAFLLFAPAYFQYMAEASFSELPTVLAKIFGFYSIGYKNSATGKSMRMDLLVMENLFYQRNVKK</sequence>
<feature type="region of interest" description="Disordered" evidence="7">
    <location>
        <begin position="931"/>
        <end position="957"/>
    </location>
</feature>
<dbReference type="InterPro" id="IPR013083">
    <property type="entry name" value="Znf_RING/FYVE/PHD"/>
</dbReference>
<comment type="caution">
    <text evidence="10">The sequence shown here is derived from an EMBL/GenBank/DDBJ whole genome shotgun (WGS) entry which is preliminary data.</text>
</comment>
<feature type="compositionally biased region" description="Polar residues" evidence="7">
    <location>
        <begin position="931"/>
        <end position="949"/>
    </location>
</feature>
<dbReference type="SUPFAM" id="SSF56104">
    <property type="entry name" value="SAICAR synthase-like"/>
    <property type="match status" value="1"/>
</dbReference>
<evidence type="ECO:0000313" key="11">
    <source>
        <dbReference type="Proteomes" id="UP001448207"/>
    </source>
</evidence>
<keyword evidence="6" id="KW-0547">Nucleotide-binding</keyword>
<dbReference type="InterPro" id="IPR002498">
    <property type="entry name" value="PInositol-4-P-4/5-kinase_core"/>
</dbReference>
<feature type="domain" description="PIPK" evidence="9">
    <location>
        <begin position="1743"/>
        <end position="1928"/>
    </location>
</feature>
<dbReference type="Pfam" id="PF01363">
    <property type="entry name" value="FYVE"/>
    <property type="match status" value="1"/>
</dbReference>
<dbReference type="Gene3D" id="3.50.7.10">
    <property type="entry name" value="GroEL"/>
    <property type="match status" value="1"/>
</dbReference>
<dbReference type="Proteomes" id="UP001448207">
    <property type="component" value="Unassembled WGS sequence"/>
</dbReference>
<evidence type="ECO:0000256" key="6">
    <source>
        <dbReference type="PROSITE-ProRule" id="PRU00781"/>
    </source>
</evidence>
<dbReference type="SMART" id="SM00330">
    <property type="entry name" value="PIPKc"/>
    <property type="match status" value="1"/>
</dbReference>
<dbReference type="EC" id="2.7.1.150" evidence="1"/>